<dbReference type="PANTHER" id="PTHR45527:SF1">
    <property type="entry name" value="FATTY ACID SYNTHASE"/>
    <property type="match status" value="1"/>
</dbReference>
<dbReference type="InterPro" id="IPR000873">
    <property type="entry name" value="AMP-dep_synth/lig_dom"/>
</dbReference>
<proteinExistence type="predicted"/>
<evidence type="ECO:0000259" key="2">
    <source>
        <dbReference type="Pfam" id="PF00668"/>
    </source>
</evidence>
<dbReference type="SUPFAM" id="SSF56801">
    <property type="entry name" value="Acetyl-CoA synthetase-like"/>
    <property type="match status" value="1"/>
</dbReference>
<accession>A0ABT0ZN56</accession>
<feature type="non-terminal residue" evidence="3">
    <location>
        <position position="455"/>
    </location>
</feature>
<gene>
    <name evidence="3" type="ORF">NGF19_30330</name>
</gene>
<dbReference type="Gene3D" id="3.30.559.30">
    <property type="entry name" value="Nonribosomal peptide synthetase, condensation domain"/>
    <property type="match status" value="1"/>
</dbReference>
<feature type="non-terminal residue" evidence="3">
    <location>
        <position position="1"/>
    </location>
</feature>
<feature type="domain" description="Condensation" evidence="2">
    <location>
        <begin position="10"/>
        <end position="88"/>
    </location>
</feature>
<dbReference type="InterPro" id="IPR001242">
    <property type="entry name" value="Condensation_dom"/>
</dbReference>
<dbReference type="PROSITE" id="PS00455">
    <property type="entry name" value="AMP_BINDING"/>
    <property type="match status" value="1"/>
</dbReference>
<protein>
    <submittedName>
        <fullName evidence="3">AMP-binding protein</fullName>
    </submittedName>
</protein>
<dbReference type="Gene3D" id="3.40.50.12780">
    <property type="entry name" value="N-terminal domain of ligase-like"/>
    <property type="match status" value="1"/>
</dbReference>
<evidence type="ECO:0000313" key="4">
    <source>
        <dbReference type="Proteomes" id="UP001523219"/>
    </source>
</evidence>
<dbReference type="EMBL" id="JAMWMR010000089">
    <property type="protein sequence ID" value="MCN9245026.1"/>
    <property type="molecule type" value="Genomic_DNA"/>
</dbReference>
<dbReference type="PANTHER" id="PTHR45527">
    <property type="entry name" value="NONRIBOSOMAL PEPTIDE SYNTHETASE"/>
    <property type="match status" value="1"/>
</dbReference>
<name>A0ABT0ZN56_9ACTN</name>
<sequence>ERIPWPDAEVELFEGADVTTRVDLEAHLVENEDGSVAGPVVYSRALFDESTVERFVRHLGTALGRVLADPDRPISDVSLLDDAEGELLRAARNAAEVPVDIRPLPQLLAEQAARTPDLVAVEYQDKTLTYAELLGRANQLAHHLRSLGVGPDSLVGLCLRRGIDMFVGLVGILQAGAAYVPVNPDHPADRVRRIIDSARMTTAVTERSVRHLFSEQVTTVLLPELAEELRALPTTTPDSGVTPDHLAYVVYTSGSTGEPKGIAMPGRCVVNMLAWQKVAVPGGPGTRTAQFTELTFDVSVQEVLSALLYGETLVVPDADTRRDPAAFVRWLSHTAVNQVFVPNVMIRAMAAQARRQDVDLGSLRHISQAGEPLALDEDLRVLFERCPDLRIHNHYGSTEVQVVTAYTLPEDVTGWPRKAPVGTATWNHRIYVVDEQRRLVPVGVPGEICVAGPGL</sequence>
<evidence type="ECO:0000259" key="1">
    <source>
        <dbReference type="Pfam" id="PF00501"/>
    </source>
</evidence>
<dbReference type="Pfam" id="PF00501">
    <property type="entry name" value="AMP-binding"/>
    <property type="match status" value="1"/>
</dbReference>
<dbReference type="InterPro" id="IPR020845">
    <property type="entry name" value="AMP-binding_CS"/>
</dbReference>
<keyword evidence="4" id="KW-1185">Reference proteome</keyword>
<dbReference type="Pfam" id="PF00668">
    <property type="entry name" value="Condensation"/>
    <property type="match status" value="1"/>
</dbReference>
<dbReference type="Proteomes" id="UP001523219">
    <property type="component" value="Unassembled WGS sequence"/>
</dbReference>
<dbReference type="RefSeq" id="WP_252429138.1">
    <property type="nucleotide sequence ID" value="NZ_JAMWMR010000089.1"/>
</dbReference>
<dbReference type="SUPFAM" id="SSF52777">
    <property type="entry name" value="CoA-dependent acyltransferases"/>
    <property type="match status" value="1"/>
</dbReference>
<reference evidence="3 4" key="1">
    <citation type="submission" date="2022-05" db="EMBL/GenBank/DDBJ databases">
        <title>Streptomyces sp. nov. RY43-2 isolated from soil of a peat swamp forest.</title>
        <authorList>
            <person name="Kanchanasin P."/>
            <person name="Tanasupawat S."/>
            <person name="Phongsopitanun W."/>
        </authorList>
    </citation>
    <scope>NUCLEOTIDE SEQUENCE [LARGE SCALE GENOMIC DNA]</scope>
    <source>
        <strain evidence="3 4">RY43-2</strain>
    </source>
</reference>
<organism evidence="3 4">
    <name type="scientific">Streptomyces macrolidinus</name>
    <dbReference type="NCBI Taxonomy" id="2952607"/>
    <lineage>
        <taxon>Bacteria</taxon>
        <taxon>Bacillati</taxon>
        <taxon>Actinomycetota</taxon>
        <taxon>Actinomycetes</taxon>
        <taxon>Kitasatosporales</taxon>
        <taxon>Streptomycetaceae</taxon>
        <taxon>Streptomyces</taxon>
    </lineage>
</organism>
<dbReference type="InterPro" id="IPR042099">
    <property type="entry name" value="ANL_N_sf"/>
</dbReference>
<feature type="domain" description="AMP-dependent synthetase/ligase" evidence="1">
    <location>
        <begin position="109"/>
        <end position="455"/>
    </location>
</feature>
<comment type="caution">
    <text evidence="3">The sequence shown here is derived from an EMBL/GenBank/DDBJ whole genome shotgun (WGS) entry which is preliminary data.</text>
</comment>
<evidence type="ECO:0000313" key="3">
    <source>
        <dbReference type="EMBL" id="MCN9245026.1"/>
    </source>
</evidence>